<dbReference type="GO" id="GO:0005737">
    <property type="term" value="C:cytoplasm"/>
    <property type="evidence" value="ECO:0007669"/>
    <property type="project" value="TreeGrafter"/>
</dbReference>
<dbReference type="CDD" id="cd10747">
    <property type="entry name" value="DnaJ_C"/>
    <property type="match status" value="1"/>
</dbReference>
<accession>A0A1G2BJH9</accession>
<gene>
    <name evidence="7" type="ORF">A2927_02165</name>
</gene>
<evidence type="ECO:0000259" key="6">
    <source>
        <dbReference type="Pfam" id="PF01556"/>
    </source>
</evidence>
<dbReference type="Proteomes" id="UP000178849">
    <property type="component" value="Unassembled WGS sequence"/>
</dbReference>
<keyword evidence="4" id="KW-0862">Zinc</keyword>
<dbReference type="STRING" id="1798550.A2927_02165"/>
<dbReference type="GO" id="GO:0008270">
    <property type="term" value="F:zinc ion binding"/>
    <property type="evidence" value="ECO:0007669"/>
    <property type="project" value="UniProtKB-KW"/>
</dbReference>
<keyword evidence="2" id="KW-0677">Repeat</keyword>
<name>A0A1G2BJH9_9BACT</name>
<evidence type="ECO:0000256" key="2">
    <source>
        <dbReference type="ARBA" id="ARBA00022737"/>
    </source>
</evidence>
<keyword evidence="5" id="KW-0143">Chaperone</keyword>
<dbReference type="SUPFAM" id="SSF49493">
    <property type="entry name" value="HSP40/DnaJ peptide-binding domain"/>
    <property type="match status" value="1"/>
</dbReference>
<evidence type="ECO:0000256" key="4">
    <source>
        <dbReference type="ARBA" id="ARBA00022833"/>
    </source>
</evidence>
<dbReference type="Gene3D" id="2.60.260.20">
    <property type="entry name" value="Urease metallochaperone UreE, N-terminal domain"/>
    <property type="match status" value="1"/>
</dbReference>
<organism evidence="7 8">
    <name type="scientific">Candidatus Komeilibacteria bacterium RIFCSPLOWO2_01_FULL_45_10</name>
    <dbReference type="NCBI Taxonomy" id="1798550"/>
    <lineage>
        <taxon>Bacteria</taxon>
        <taxon>Candidatus Komeiliibacteriota</taxon>
    </lineage>
</organism>
<keyword evidence="3" id="KW-0863">Zinc-finger</keyword>
<dbReference type="EMBL" id="MHKL01000020">
    <property type="protein sequence ID" value="OGY89373.1"/>
    <property type="molecule type" value="Genomic_DNA"/>
</dbReference>
<evidence type="ECO:0000313" key="8">
    <source>
        <dbReference type="Proteomes" id="UP000178849"/>
    </source>
</evidence>
<dbReference type="GO" id="GO:0051082">
    <property type="term" value="F:unfolded protein binding"/>
    <property type="evidence" value="ECO:0007669"/>
    <property type="project" value="InterPro"/>
</dbReference>
<dbReference type="GO" id="GO:0042026">
    <property type="term" value="P:protein refolding"/>
    <property type="evidence" value="ECO:0007669"/>
    <property type="project" value="TreeGrafter"/>
</dbReference>
<reference evidence="7 8" key="1">
    <citation type="journal article" date="2016" name="Nat. Commun.">
        <title>Thousands of microbial genomes shed light on interconnected biogeochemical processes in an aquifer system.</title>
        <authorList>
            <person name="Anantharaman K."/>
            <person name="Brown C.T."/>
            <person name="Hug L.A."/>
            <person name="Sharon I."/>
            <person name="Castelle C.J."/>
            <person name="Probst A.J."/>
            <person name="Thomas B.C."/>
            <person name="Singh A."/>
            <person name="Wilkins M.J."/>
            <person name="Karaoz U."/>
            <person name="Brodie E.L."/>
            <person name="Williams K.H."/>
            <person name="Hubbard S.S."/>
            <person name="Banfield J.F."/>
        </authorList>
    </citation>
    <scope>NUCLEOTIDE SEQUENCE [LARGE SCALE GENOMIC DNA]</scope>
</reference>
<dbReference type="InterPro" id="IPR002939">
    <property type="entry name" value="DnaJ_C"/>
</dbReference>
<evidence type="ECO:0000256" key="5">
    <source>
        <dbReference type="ARBA" id="ARBA00023186"/>
    </source>
</evidence>
<dbReference type="PANTHER" id="PTHR43096:SF52">
    <property type="entry name" value="DNAJ HOMOLOG 1, MITOCHONDRIAL-RELATED"/>
    <property type="match status" value="1"/>
</dbReference>
<dbReference type="InterPro" id="IPR008971">
    <property type="entry name" value="HSP40/DnaJ_pept-bd"/>
</dbReference>
<dbReference type="FunFam" id="2.60.260.20:FF:000005">
    <property type="entry name" value="Chaperone protein dnaJ 1, mitochondrial"/>
    <property type="match status" value="1"/>
</dbReference>
<dbReference type="AlphaFoldDB" id="A0A1G2BJH9"/>
<proteinExistence type="predicted"/>
<protein>
    <recommendedName>
        <fullName evidence="6">Chaperone DnaJ C-terminal domain-containing protein</fullName>
    </recommendedName>
</protein>
<sequence length="99" mass="10901">MTHADFKRVSDNLLTKKEVSFSQAALGDKVRVKTLDGEVVLKIPAGTPSGQQFTLKGQGVNRLRGRGRGDLLVEVKVAVPKDLSRSQKKLMEELQREGL</sequence>
<dbReference type="PANTHER" id="PTHR43096">
    <property type="entry name" value="DNAJ HOMOLOG 1, MITOCHONDRIAL-RELATED"/>
    <property type="match status" value="1"/>
</dbReference>
<evidence type="ECO:0000256" key="3">
    <source>
        <dbReference type="ARBA" id="ARBA00022771"/>
    </source>
</evidence>
<dbReference type="Pfam" id="PF01556">
    <property type="entry name" value="DnaJ_C"/>
    <property type="match status" value="1"/>
</dbReference>
<keyword evidence="1" id="KW-0479">Metal-binding</keyword>
<evidence type="ECO:0000313" key="7">
    <source>
        <dbReference type="EMBL" id="OGY89373.1"/>
    </source>
</evidence>
<feature type="domain" description="Chaperone DnaJ C-terminal" evidence="6">
    <location>
        <begin position="2"/>
        <end position="80"/>
    </location>
</feature>
<evidence type="ECO:0000256" key="1">
    <source>
        <dbReference type="ARBA" id="ARBA00022723"/>
    </source>
</evidence>
<comment type="caution">
    <text evidence="7">The sequence shown here is derived from an EMBL/GenBank/DDBJ whole genome shotgun (WGS) entry which is preliminary data.</text>
</comment>